<accession>A0A7Y7B8K6</accession>
<reference evidence="2 3" key="1">
    <citation type="submission" date="2020-04" db="EMBL/GenBank/DDBJ databases">
        <title>Draft Genome Sequence of Streptomyces morookaense DSM 40503, an 8-azaguanine-producing strain.</title>
        <authorList>
            <person name="Qi J."/>
            <person name="Gao J.-M."/>
        </authorList>
    </citation>
    <scope>NUCLEOTIDE SEQUENCE [LARGE SCALE GENOMIC DNA]</scope>
    <source>
        <strain evidence="2 3">DSM 40503</strain>
    </source>
</reference>
<gene>
    <name evidence="2" type="ORF">HG542_25730</name>
</gene>
<keyword evidence="3" id="KW-1185">Reference proteome</keyword>
<evidence type="ECO:0000313" key="3">
    <source>
        <dbReference type="Proteomes" id="UP000587462"/>
    </source>
</evidence>
<protein>
    <recommendedName>
        <fullName evidence="4">Histidine phosphatase family protein</fullName>
    </recommendedName>
</protein>
<proteinExistence type="predicted"/>
<feature type="compositionally biased region" description="Basic and acidic residues" evidence="1">
    <location>
        <begin position="1"/>
        <end position="14"/>
    </location>
</feature>
<dbReference type="AlphaFoldDB" id="A0A7Y7B8K6"/>
<feature type="region of interest" description="Disordered" evidence="1">
    <location>
        <begin position="1"/>
        <end position="23"/>
    </location>
</feature>
<organism evidence="2 3">
    <name type="scientific">Streptomyces morookaense</name>
    <name type="common">Streptoverticillium morookaense</name>
    <dbReference type="NCBI Taxonomy" id="1970"/>
    <lineage>
        <taxon>Bacteria</taxon>
        <taxon>Bacillati</taxon>
        <taxon>Actinomycetota</taxon>
        <taxon>Actinomycetes</taxon>
        <taxon>Kitasatosporales</taxon>
        <taxon>Streptomycetaceae</taxon>
        <taxon>Streptomyces</taxon>
    </lineage>
</organism>
<dbReference type="Proteomes" id="UP000587462">
    <property type="component" value="Unassembled WGS sequence"/>
</dbReference>
<sequence length="180" mass="19345">MIIRHAEKPKESGKKPPFGITEDGEQSVHALTVRGWQRAGALTGLFAPDGGTPLRQGLVRPTAVYAASPHNGGGGLRPSETVTPLAAKLKLKPNVDHRTDDEAALAEELVGLHGATLVAWEHHRISAIVKGLGTVRPEPPKAWPDDRFDLVWVFTRKGGGDWSFTQVPQLLLDGDSPHPA</sequence>
<evidence type="ECO:0000313" key="2">
    <source>
        <dbReference type="EMBL" id="NVK81028.1"/>
    </source>
</evidence>
<evidence type="ECO:0000256" key="1">
    <source>
        <dbReference type="SAM" id="MobiDB-lite"/>
    </source>
</evidence>
<name>A0A7Y7B8K6_STRMO</name>
<evidence type="ECO:0008006" key="4">
    <source>
        <dbReference type="Google" id="ProtNLM"/>
    </source>
</evidence>
<comment type="caution">
    <text evidence="2">The sequence shown here is derived from an EMBL/GenBank/DDBJ whole genome shotgun (WGS) entry which is preliminary data.</text>
</comment>
<dbReference type="EMBL" id="JABBXF010000069">
    <property type="protein sequence ID" value="NVK81028.1"/>
    <property type="molecule type" value="Genomic_DNA"/>
</dbReference>